<evidence type="ECO:0000256" key="6">
    <source>
        <dbReference type="SAM" id="MobiDB-lite"/>
    </source>
</evidence>
<evidence type="ECO:0000256" key="7">
    <source>
        <dbReference type="SAM" id="Phobius"/>
    </source>
</evidence>
<evidence type="ECO:0000256" key="1">
    <source>
        <dbReference type="ARBA" id="ARBA00004141"/>
    </source>
</evidence>
<evidence type="ECO:0000313" key="9">
    <source>
        <dbReference type="Proteomes" id="UP001138540"/>
    </source>
</evidence>
<organism evidence="8 9">
    <name type="scientific">Sphingobium lignivorans</name>
    <dbReference type="NCBI Taxonomy" id="2735886"/>
    <lineage>
        <taxon>Bacteria</taxon>
        <taxon>Pseudomonadati</taxon>
        <taxon>Pseudomonadota</taxon>
        <taxon>Alphaproteobacteria</taxon>
        <taxon>Sphingomonadales</taxon>
        <taxon>Sphingomonadaceae</taxon>
        <taxon>Sphingobium</taxon>
    </lineage>
</organism>
<evidence type="ECO:0000256" key="3">
    <source>
        <dbReference type="ARBA" id="ARBA00022692"/>
    </source>
</evidence>
<name>A0ABR6NJ58_9SPHN</name>
<gene>
    <name evidence="8" type="ORF">HNP60_002621</name>
</gene>
<evidence type="ECO:0000256" key="2">
    <source>
        <dbReference type="ARBA" id="ARBA00007802"/>
    </source>
</evidence>
<keyword evidence="3 7" id="KW-0812">Transmembrane</keyword>
<reference evidence="8 9" key="1">
    <citation type="submission" date="2020-08" db="EMBL/GenBank/DDBJ databases">
        <title>Exploring microbial biodiversity for novel pathways involved in the catabolism of aromatic compounds derived from lignin.</title>
        <authorList>
            <person name="Elkins J."/>
        </authorList>
    </citation>
    <scope>NUCLEOTIDE SEQUENCE [LARGE SCALE GENOMIC DNA]</scope>
    <source>
        <strain evidence="8 9">B1D3A</strain>
    </source>
</reference>
<keyword evidence="5 7" id="KW-0472">Membrane</keyword>
<protein>
    <submittedName>
        <fullName evidence="8">Type IV secretion system protein VirB6</fullName>
    </submittedName>
</protein>
<feature type="transmembrane region" description="Helical" evidence="7">
    <location>
        <begin position="200"/>
        <end position="222"/>
    </location>
</feature>
<dbReference type="RefSeq" id="WP_260395048.1">
    <property type="nucleotide sequence ID" value="NZ_JACHKA010000001.1"/>
</dbReference>
<comment type="similarity">
    <text evidence="2">Belongs to the TrbL/VirB6 family.</text>
</comment>
<proteinExistence type="inferred from homology"/>
<evidence type="ECO:0000256" key="4">
    <source>
        <dbReference type="ARBA" id="ARBA00022989"/>
    </source>
</evidence>
<feature type="transmembrane region" description="Helical" evidence="7">
    <location>
        <begin position="243"/>
        <end position="265"/>
    </location>
</feature>
<accession>A0ABR6NJ58</accession>
<evidence type="ECO:0000313" key="8">
    <source>
        <dbReference type="EMBL" id="MBB5986647.1"/>
    </source>
</evidence>
<dbReference type="EMBL" id="JACHKA010000001">
    <property type="protein sequence ID" value="MBB5986647.1"/>
    <property type="molecule type" value="Genomic_DNA"/>
</dbReference>
<evidence type="ECO:0000256" key="5">
    <source>
        <dbReference type="ARBA" id="ARBA00023136"/>
    </source>
</evidence>
<feature type="transmembrane region" description="Helical" evidence="7">
    <location>
        <begin position="58"/>
        <end position="77"/>
    </location>
</feature>
<feature type="transmembrane region" description="Helical" evidence="7">
    <location>
        <begin position="173"/>
        <end position="194"/>
    </location>
</feature>
<feature type="transmembrane region" description="Helical" evidence="7">
    <location>
        <begin position="27"/>
        <end position="46"/>
    </location>
</feature>
<sequence>MVAFVDCQAQSIGSQGYQAISAPGSTFTLIMAGLLTLFIALFGYRMLLGHVPTVREGVLAMVKIGIVLVLTTSWPAYRTLVYDVALRAPAEISAQIGDAAGLPGTGGGMVNRLDAADQALVALAGAGVGPVNMADRDPPPFPGFDAFAFGGARILYLVGLVSALAVPRLVAGLLLAIAPLFVAFLLFDATRSLFEGWLRGLIGAVLGAFAATMMLGVQLALLEPWLSDLMALRAARRAIPNAPVELFVAMIIFCLLFLAVLWTIARLSVGFRLGSYGQALTQFVGSRREPVHGGSLARPDYSPLAVEGRSRAAAMADAIAAGQRREAGLIGAGMHPAALRSTPQLLSREMHMPVSTPLGQSYRRRTSSRISSSAGRRDRA</sequence>
<dbReference type="Pfam" id="PF04610">
    <property type="entry name" value="TrbL"/>
    <property type="match status" value="1"/>
</dbReference>
<dbReference type="Proteomes" id="UP001138540">
    <property type="component" value="Unassembled WGS sequence"/>
</dbReference>
<comment type="subcellular location">
    <subcellularLocation>
        <location evidence="1">Membrane</location>
        <topology evidence="1">Multi-pass membrane protein</topology>
    </subcellularLocation>
</comment>
<dbReference type="InterPro" id="IPR007688">
    <property type="entry name" value="Conjugal_tfr_TrbL/VirB6"/>
</dbReference>
<keyword evidence="9" id="KW-1185">Reference proteome</keyword>
<keyword evidence="4 7" id="KW-1133">Transmembrane helix</keyword>
<feature type="region of interest" description="Disordered" evidence="6">
    <location>
        <begin position="356"/>
        <end position="380"/>
    </location>
</feature>
<comment type="caution">
    <text evidence="8">The sequence shown here is derived from an EMBL/GenBank/DDBJ whole genome shotgun (WGS) entry which is preliminary data.</text>
</comment>